<dbReference type="InterPro" id="IPR000571">
    <property type="entry name" value="Znf_CCCH"/>
</dbReference>
<reference evidence="5" key="1">
    <citation type="submission" date="2021-01" db="UniProtKB">
        <authorList>
            <consortium name="EnsemblPlants"/>
        </authorList>
    </citation>
    <scope>IDENTIFICATION</scope>
</reference>
<dbReference type="EnsemblPlants" id="Kaladp0008s0110.1.v1.1">
    <property type="protein sequence ID" value="Kaladp0008s0110.1.v1.1"/>
    <property type="gene ID" value="Kaladp0008s0110.v1.1"/>
</dbReference>
<dbReference type="GO" id="GO:0003677">
    <property type="term" value="F:DNA binding"/>
    <property type="evidence" value="ECO:0007669"/>
    <property type="project" value="UniProtKB-KW"/>
</dbReference>
<keyword evidence="6" id="KW-1185">Reference proteome</keyword>
<dbReference type="OMA" id="KCSIRIM"/>
<dbReference type="Proteomes" id="UP000594263">
    <property type="component" value="Unplaced"/>
</dbReference>
<proteinExistence type="predicted"/>
<organism evidence="5 6">
    <name type="scientific">Kalanchoe fedtschenkoi</name>
    <name type="common">Lavender scallops</name>
    <name type="synonym">South American air plant</name>
    <dbReference type="NCBI Taxonomy" id="63787"/>
    <lineage>
        <taxon>Eukaryota</taxon>
        <taxon>Viridiplantae</taxon>
        <taxon>Streptophyta</taxon>
        <taxon>Embryophyta</taxon>
        <taxon>Tracheophyta</taxon>
        <taxon>Spermatophyta</taxon>
        <taxon>Magnoliopsida</taxon>
        <taxon>eudicotyledons</taxon>
        <taxon>Gunneridae</taxon>
        <taxon>Pentapetalae</taxon>
        <taxon>Saxifragales</taxon>
        <taxon>Crassulaceae</taxon>
        <taxon>Kalanchoe</taxon>
    </lineage>
</organism>
<keyword evidence="2" id="KW-0863">Zinc-finger</keyword>
<feature type="zinc finger region" description="C3H1-type" evidence="2">
    <location>
        <begin position="439"/>
        <end position="467"/>
    </location>
</feature>
<keyword evidence="1" id="KW-0238">DNA-binding</keyword>
<evidence type="ECO:0000256" key="3">
    <source>
        <dbReference type="SAM" id="MobiDB-lite"/>
    </source>
</evidence>
<name>A0A7N0RBF6_KALFE</name>
<feature type="region of interest" description="Disordered" evidence="3">
    <location>
        <begin position="258"/>
        <end position="278"/>
    </location>
</feature>
<evidence type="ECO:0000313" key="6">
    <source>
        <dbReference type="Proteomes" id="UP000594263"/>
    </source>
</evidence>
<evidence type="ECO:0000256" key="2">
    <source>
        <dbReference type="PROSITE-ProRule" id="PRU00723"/>
    </source>
</evidence>
<dbReference type="PROSITE" id="PS50103">
    <property type="entry name" value="ZF_C3H1"/>
    <property type="match status" value="1"/>
</dbReference>
<sequence length="496" mass="53165">MATNRKLKKVSWAPDGNLSQIRQFSSEDCPSKVGLRIDRTHMKPSNRSQFSFASKELSLGLCRTKIKEAEKSSSIPIIRWKCPPKINLDPSWLFASGEQSTEVDAQKHRELKVFEAVYPRPTDIPHSPTGALCKDGYLPDDGITPIVRITPIEDDDAPLDSSDLGTSLSSGGPTLPVVSDCPPLGILNTCQRVDAVQTPQLGETQVVNSCAEADVAAAASAALTALLKSSEMGSSIDTNMLIEILNNPETVSMLLNGLSSSSTAEPSPKTTSDQVSSSVLFSPPSSDVYSSASASGKWGGAPMSALCAPTTLKPSYVTDRMLSPKTVTIPPGSLGGPLMTHSPVPSVGKGSQFNLIHKVPSPTTINQMRPYVSYGAGTPLTTKVGPLPQVKGVNYYKNLIKQHGSGNQDFHGKLPHPQETCYGSAYPNYGLIKNGQRAAKNLTLCAYFNTPRGCRKGLKCPFQHDITSYQMQAGNLTEIPNAKRMKSGRELTSMTI</sequence>
<evidence type="ECO:0000313" key="5">
    <source>
        <dbReference type="EnsemblPlants" id="Kaladp0008s0110.1.v1.1"/>
    </source>
</evidence>
<dbReference type="AlphaFoldDB" id="A0A7N0RBF6"/>
<evidence type="ECO:0000256" key="1">
    <source>
        <dbReference type="ARBA" id="ARBA00023125"/>
    </source>
</evidence>
<feature type="compositionally biased region" description="Polar residues" evidence="3">
    <location>
        <begin position="258"/>
        <end position="274"/>
    </location>
</feature>
<feature type="domain" description="C3H1-type" evidence="4">
    <location>
        <begin position="439"/>
        <end position="467"/>
    </location>
</feature>
<evidence type="ECO:0000259" key="4">
    <source>
        <dbReference type="PROSITE" id="PS50103"/>
    </source>
</evidence>
<accession>A0A7N0RBF6</accession>
<dbReference type="Gramene" id="Kaladp0008s0110.1.v1.1">
    <property type="protein sequence ID" value="Kaladp0008s0110.1.v1.1"/>
    <property type="gene ID" value="Kaladp0008s0110.v1.1"/>
</dbReference>
<dbReference type="PANTHER" id="PTHR33400:SF2">
    <property type="entry name" value="ZINC FINGER CCCH DOMAIN-CONTAINING PROTEIN 6"/>
    <property type="match status" value="1"/>
</dbReference>
<dbReference type="PANTHER" id="PTHR33400">
    <property type="entry name" value="ZINC FINGER CCCH DOMAIN-CONTAINING PROTEIN 6-RELATED"/>
    <property type="match status" value="1"/>
</dbReference>
<keyword evidence="2" id="KW-0862">Zinc</keyword>
<protein>
    <recommendedName>
        <fullName evidence="4">C3H1-type domain-containing protein</fullName>
    </recommendedName>
</protein>
<keyword evidence="2" id="KW-0479">Metal-binding</keyword>
<dbReference type="GO" id="GO:0008270">
    <property type="term" value="F:zinc ion binding"/>
    <property type="evidence" value="ECO:0007669"/>
    <property type="project" value="UniProtKB-KW"/>
</dbReference>